<dbReference type="Proteomes" id="UP001212602">
    <property type="component" value="Unassembled WGS sequence"/>
</dbReference>
<keyword evidence="2" id="KW-0520">NAD</keyword>
<dbReference type="SUPFAM" id="SSF51735">
    <property type="entry name" value="NAD(P)-binding Rossmann-fold domains"/>
    <property type="match status" value="1"/>
</dbReference>
<evidence type="ECO:0000259" key="5">
    <source>
        <dbReference type="Pfam" id="PF14833"/>
    </source>
</evidence>
<accession>A0AAE3NB82</accession>
<name>A0AAE3NB82_9BURK</name>
<protein>
    <submittedName>
        <fullName evidence="6">NAD(P)-dependent oxidoreductase</fullName>
    </submittedName>
</protein>
<dbReference type="InterPro" id="IPR008927">
    <property type="entry name" value="6-PGluconate_DH-like_C_sf"/>
</dbReference>
<keyword evidence="1" id="KW-0560">Oxidoreductase</keyword>
<feature type="domain" description="3-hydroxyisobutyrate dehydrogenase-like NAD-binding" evidence="5">
    <location>
        <begin position="190"/>
        <end position="302"/>
    </location>
</feature>
<dbReference type="InterPro" id="IPR013328">
    <property type="entry name" value="6PGD_dom2"/>
</dbReference>
<gene>
    <name evidence="6" type="ORF">PGB34_08775</name>
</gene>
<reference evidence="6" key="1">
    <citation type="submission" date="2023-01" db="EMBL/GenBank/DDBJ databases">
        <title>Xenophilus mangrovi sp. nov., isolated from soil of Mangrove nature reserve.</title>
        <authorList>
            <person name="Xu S."/>
            <person name="Liu Z."/>
            <person name="Xu Y."/>
        </authorList>
    </citation>
    <scope>NUCLEOTIDE SEQUENCE</scope>
    <source>
        <strain evidence="6">YW8</strain>
    </source>
</reference>
<organism evidence="6 7">
    <name type="scientific">Xenophilus arseniciresistens</name>
    <dbReference type="NCBI Taxonomy" id="1283306"/>
    <lineage>
        <taxon>Bacteria</taxon>
        <taxon>Pseudomonadati</taxon>
        <taxon>Pseudomonadota</taxon>
        <taxon>Betaproteobacteria</taxon>
        <taxon>Burkholderiales</taxon>
        <taxon>Comamonadaceae</taxon>
        <taxon>Xenophilus</taxon>
    </lineage>
</organism>
<proteinExistence type="predicted"/>
<dbReference type="RefSeq" id="WP_271427710.1">
    <property type="nucleotide sequence ID" value="NZ_JAQIPB010000003.1"/>
</dbReference>
<dbReference type="GO" id="GO:0051287">
    <property type="term" value="F:NAD binding"/>
    <property type="evidence" value="ECO:0007669"/>
    <property type="project" value="InterPro"/>
</dbReference>
<feature type="active site" evidence="3">
    <location>
        <position position="196"/>
    </location>
</feature>
<dbReference type="SUPFAM" id="SSF48179">
    <property type="entry name" value="6-phosphogluconate dehydrogenase C-terminal domain-like"/>
    <property type="match status" value="1"/>
</dbReference>
<dbReference type="PANTHER" id="PTHR43060:SF15">
    <property type="entry name" value="3-HYDROXYISOBUTYRATE DEHYDROGENASE-LIKE 1, MITOCHONDRIAL-RELATED"/>
    <property type="match status" value="1"/>
</dbReference>
<dbReference type="PANTHER" id="PTHR43060">
    <property type="entry name" value="3-HYDROXYISOBUTYRATE DEHYDROGENASE-LIKE 1, MITOCHONDRIAL-RELATED"/>
    <property type="match status" value="1"/>
</dbReference>
<keyword evidence="7" id="KW-1185">Reference proteome</keyword>
<evidence type="ECO:0000256" key="2">
    <source>
        <dbReference type="ARBA" id="ARBA00023027"/>
    </source>
</evidence>
<sequence length="317" mass="32901">MCRWPGPTAGGPLSCIQRKETDMKHKKIGLIGVGLMGHGIATNIARHGHPLSVLEHEGNQPLDGLKAAGVSTCVSAKELAAAVDVLLLCVTGSPQVEAVLLGDEGVLQGMRKGTVIIDCSTAIPASTERLAKVVAEAGGRFMDAAMTRTPKEAAEGRLNLLVGADEALFDECRPLLACFAENITHCGPVGSGHRMKLLHNYVSLGSVSLIAEAAACAQRAGVAPEVFVDVLSKGGGGGTALERLKPFLAQQDPSGLRFTMANALKDLGYYTAMAQDSQAPHTIAEGVRQTLAQAVESTGGQRLLPELVAVLAARDAA</sequence>
<dbReference type="InterPro" id="IPR006115">
    <property type="entry name" value="6PGDH_NADP-bd"/>
</dbReference>
<dbReference type="Pfam" id="PF14833">
    <property type="entry name" value="NAD_binding_11"/>
    <property type="match status" value="1"/>
</dbReference>
<dbReference type="InterPro" id="IPR029154">
    <property type="entry name" value="HIBADH-like_NADP-bd"/>
</dbReference>
<dbReference type="GO" id="GO:0016491">
    <property type="term" value="F:oxidoreductase activity"/>
    <property type="evidence" value="ECO:0007669"/>
    <property type="project" value="UniProtKB-KW"/>
</dbReference>
<dbReference type="AlphaFoldDB" id="A0AAE3NB82"/>
<evidence type="ECO:0000313" key="7">
    <source>
        <dbReference type="Proteomes" id="UP001212602"/>
    </source>
</evidence>
<evidence type="ECO:0000256" key="1">
    <source>
        <dbReference type="ARBA" id="ARBA00023002"/>
    </source>
</evidence>
<feature type="domain" description="6-phosphogluconate dehydrogenase NADP-binding" evidence="4">
    <location>
        <begin position="27"/>
        <end position="187"/>
    </location>
</feature>
<dbReference type="GO" id="GO:0050661">
    <property type="term" value="F:NADP binding"/>
    <property type="evidence" value="ECO:0007669"/>
    <property type="project" value="InterPro"/>
</dbReference>
<dbReference type="EMBL" id="JAQIPB010000003">
    <property type="protein sequence ID" value="MDA7416459.1"/>
    <property type="molecule type" value="Genomic_DNA"/>
</dbReference>
<dbReference type="Gene3D" id="1.10.1040.10">
    <property type="entry name" value="N-(1-d-carboxylethyl)-l-norvaline Dehydrogenase, domain 2"/>
    <property type="match status" value="1"/>
</dbReference>
<dbReference type="InterPro" id="IPR015815">
    <property type="entry name" value="HIBADH-related"/>
</dbReference>
<dbReference type="InterPro" id="IPR036291">
    <property type="entry name" value="NAD(P)-bd_dom_sf"/>
</dbReference>
<dbReference type="Pfam" id="PF03446">
    <property type="entry name" value="NAD_binding_2"/>
    <property type="match status" value="1"/>
</dbReference>
<comment type="caution">
    <text evidence="6">The sequence shown here is derived from an EMBL/GenBank/DDBJ whole genome shotgun (WGS) entry which is preliminary data.</text>
</comment>
<evidence type="ECO:0000313" key="6">
    <source>
        <dbReference type="EMBL" id="MDA7416459.1"/>
    </source>
</evidence>
<evidence type="ECO:0000256" key="3">
    <source>
        <dbReference type="PIRSR" id="PIRSR000103-1"/>
    </source>
</evidence>
<dbReference type="Gene3D" id="3.40.50.720">
    <property type="entry name" value="NAD(P)-binding Rossmann-like Domain"/>
    <property type="match status" value="1"/>
</dbReference>
<dbReference type="PIRSF" id="PIRSF000103">
    <property type="entry name" value="HIBADH"/>
    <property type="match status" value="1"/>
</dbReference>
<evidence type="ECO:0000259" key="4">
    <source>
        <dbReference type="Pfam" id="PF03446"/>
    </source>
</evidence>